<evidence type="ECO:0000256" key="4">
    <source>
        <dbReference type="ARBA" id="ARBA00022692"/>
    </source>
</evidence>
<evidence type="ECO:0000256" key="6">
    <source>
        <dbReference type="ARBA" id="ARBA00023065"/>
    </source>
</evidence>
<evidence type="ECO:0000256" key="3">
    <source>
        <dbReference type="ARBA" id="ARBA00022475"/>
    </source>
</evidence>
<evidence type="ECO:0000313" key="11">
    <source>
        <dbReference type="EnsemblMetazoa" id="CapteP92929"/>
    </source>
</evidence>
<dbReference type="InterPro" id="IPR000990">
    <property type="entry name" value="Innexin"/>
</dbReference>
<sequence>TDYHMFGVHVVRALLRGEDWRATSRFPRVTLCDFEVRVLGAVHKHTVQCVLPINLFNEKIFVFIWFWFTFVAVTTFFSLFYWLGKALNRGGQERYISRQLCALDRISRETESRTSKFTRDYMRQDGVFVARLIGKNAGDIIAAEIIAGLWDIYMREERLLVDNRPTSAPAGIAMA</sequence>
<dbReference type="OMA" id="CMSFLET"/>
<comment type="function">
    <text evidence="9">Structural component of the gap junctions.</text>
</comment>
<dbReference type="GO" id="GO:0034220">
    <property type="term" value="P:monoatomic ion transmembrane transport"/>
    <property type="evidence" value="ECO:0007669"/>
    <property type="project" value="UniProtKB-KW"/>
</dbReference>
<dbReference type="PRINTS" id="PR01262">
    <property type="entry name" value="INNEXIN"/>
</dbReference>
<keyword evidence="3" id="KW-1003">Cell membrane</keyword>
<name>R7VAS9_CAPTE</name>
<accession>R7VAS9</accession>
<dbReference type="PANTHER" id="PTHR11893:SF36">
    <property type="entry name" value="INNEXIN-5"/>
    <property type="match status" value="1"/>
</dbReference>
<dbReference type="HOGENOM" id="CLU_035763_2_0_1"/>
<protein>
    <recommendedName>
        <fullName evidence="9">Innexin</fullName>
    </recommendedName>
</protein>
<evidence type="ECO:0000256" key="7">
    <source>
        <dbReference type="ARBA" id="ARBA00023136"/>
    </source>
</evidence>
<organism evidence="10">
    <name type="scientific">Capitella teleta</name>
    <name type="common">Polychaete worm</name>
    <dbReference type="NCBI Taxonomy" id="283909"/>
    <lineage>
        <taxon>Eukaryota</taxon>
        <taxon>Metazoa</taxon>
        <taxon>Spiralia</taxon>
        <taxon>Lophotrochozoa</taxon>
        <taxon>Annelida</taxon>
        <taxon>Polychaeta</taxon>
        <taxon>Sedentaria</taxon>
        <taxon>Scolecida</taxon>
        <taxon>Capitellidae</taxon>
        <taxon>Capitella</taxon>
    </lineage>
</organism>
<evidence type="ECO:0000256" key="5">
    <source>
        <dbReference type="ARBA" id="ARBA00022989"/>
    </source>
</evidence>
<dbReference type="EMBL" id="AMQN01004506">
    <property type="status" value="NOT_ANNOTATED_CDS"/>
    <property type="molecule type" value="Genomic_DNA"/>
</dbReference>
<dbReference type="PROSITE" id="PS51013">
    <property type="entry name" value="PANNEXIN"/>
    <property type="match status" value="1"/>
</dbReference>
<evidence type="ECO:0000256" key="2">
    <source>
        <dbReference type="ARBA" id="ARBA00022448"/>
    </source>
</evidence>
<keyword evidence="4 9" id="KW-0812">Transmembrane</keyword>
<comment type="caution">
    <text evidence="9">Lacks conserved residue(s) required for the propagation of feature annotation.</text>
</comment>
<keyword evidence="7 9" id="KW-0472">Membrane</keyword>
<keyword evidence="12" id="KW-1185">Reference proteome</keyword>
<dbReference type="AlphaFoldDB" id="R7VAS9"/>
<feature type="transmembrane region" description="Helical" evidence="9">
    <location>
        <begin position="60"/>
        <end position="84"/>
    </location>
</feature>
<evidence type="ECO:0000256" key="9">
    <source>
        <dbReference type="RuleBase" id="RU010713"/>
    </source>
</evidence>
<dbReference type="PANTHER" id="PTHR11893">
    <property type="entry name" value="INNEXIN"/>
    <property type="match status" value="1"/>
</dbReference>
<evidence type="ECO:0000313" key="10">
    <source>
        <dbReference type="EMBL" id="ELU15637.1"/>
    </source>
</evidence>
<keyword evidence="5 9" id="KW-1133">Transmembrane helix</keyword>
<reference evidence="12" key="1">
    <citation type="submission" date="2012-12" db="EMBL/GenBank/DDBJ databases">
        <authorList>
            <person name="Hellsten U."/>
            <person name="Grimwood J."/>
            <person name="Chapman J.A."/>
            <person name="Shapiro H."/>
            <person name="Aerts A."/>
            <person name="Otillar R.P."/>
            <person name="Terry A.Y."/>
            <person name="Boore J.L."/>
            <person name="Simakov O."/>
            <person name="Marletaz F."/>
            <person name="Cho S.-J."/>
            <person name="Edsinger-Gonzales E."/>
            <person name="Havlak P."/>
            <person name="Kuo D.-H."/>
            <person name="Larsson T."/>
            <person name="Lv J."/>
            <person name="Arendt D."/>
            <person name="Savage R."/>
            <person name="Osoegawa K."/>
            <person name="de Jong P."/>
            <person name="Lindberg D.R."/>
            <person name="Seaver E.C."/>
            <person name="Weisblat D.A."/>
            <person name="Putnam N.H."/>
            <person name="Grigoriev I.V."/>
            <person name="Rokhsar D.S."/>
        </authorList>
    </citation>
    <scope>NUCLEOTIDE SEQUENCE</scope>
    <source>
        <strain evidence="12">I ESC-2004</strain>
    </source>
</reference>
<reference evidence="10 12" key="2">
    <citation type="journal article" date="2013" name="Nature">
        <title>Insights into bilaterian evolution from three spiralian genomes.</title>
        <authorList>
            <person name="Simakov O."/>
            <person name="Marletaz F."/>
            <person name="Cho S.J."/>
            <person name="Edsinger-Gonzales E."/>
            <person name="Havlak P."/>
            <person name="Hellsten U."/>
            <person name="Kuo D.H."/>
            <person name="Larsson T."/>
            <person name="Lv J."/>
            <person name="Arendt D."/>
            <person name="Savage R."/>
            <person name="Osoegawa K."/>
            <person name="de Jong P."/>
            <person name="Grimwood J."/>
            <person name="Chapman J.A."/>
            <person name="Shapiro H."/>
            <person name="Aerts A."/>
            <person name="Otillar R.P."/>
            <person name="Terry A.Y."/>
            <person name="Boore J.L."/>
            <person name="Grigoriev I.V."/>
            <person name="Lindberg D.R."/>
            <person name="Seaver E.C."/>
            <person name="Weisblat D.A."/>
            <person name="Putnam N.H."/>
            <person name="Rokhsar D.S."/>
        </authorList>
    </citation>
    <scope>NUCLEOTIDE SEQUENCE</scope>
    <source>
        <strain evidence="10 12">I ESC-2004</strain>
    </source>
</reference>
<dbReference type="GO" id="GO:0005886">
    <property type="term" value="C:plasma membrane"/>
    <property type="evidence" value="ECO:0007669"/>
    <property type="project" value="UniProtKB-SubCell"/>
</dbReference>
<comment type="similarity">
    <text evidence="9">Belongs to the pannexin family.</text>
</comment>
<dbReference type="Proteomes" id="UP000014760">
    <property type="component" value="Unassembled WGS sequence"/>
</dbReference>
<comment type="subcellular location">
    <subcellularLocation>
        <location evidence="1 9">Cell membrane</location>
        <topology evidence="1 9">Multi-pass membrane protein</topology>
    </subcellularLocation>
</comment>
<keyword evidence="6 9" id="KW-0406">Ion transport</keyword>
<dbReference type="EnsemblMetazoa" id="CapteT92929">
    <property type="protein sequence ID" value="CapteP92929"/>
    <property type="gene ID" value="CapteG92929"/>
</dbReference>
<keyword evidence="8 9" id="KW-0407">Ion channel</keyword>
<proteinExistence type="inferred from homology"/>
<feature type="non-terminal residue" evidence="10">
    <location>
        <position position="1"/>
    </location>
</feature>
<dbReference type="GO" id="GO:0005921">
    <property type="term" value="C:gap junction"/>
    <property type="evidence" value="ECO:0007669"/>
    <property type="project" value="UniProtKB-UniRule"/>
</dbReference>
<keyword evidence="2 9" id="KW-0813">Transport</keyword>
<evidence type="ECO:0000256" key="1">
    <source>
        <dbReference type="ARBA" id="ARBA00004651"/>
    </source>
</evidence>
<dbReference type="EMBL" id="KB293691">
    <property type="protein sequence ID" value="ELU15637.1"/>
    <property type="molecule type" value="Genomic_DNA"/>
</dbReference>
<gene>
    <name evidence="9" type="primary">inx</name>
    <name evidence="10" type="ORF">CAPTEDRAFT_92929</name>
</gene>
<dbReference type="STRING" id="283909.R7VAS9"/>
<evidence type="ECO:0000256" key="8">
    <source>
        <dbReference type="ARBA" id="ARBA00023303"/>
    </source>
</evidence>
<dbReference type="Pfam" id="PF00876">
    <property type="entry name" value="Innexin"/>
    <property type="match status" value="1"/>
</dbReference>
<reference evidence="11" key="3">
    <citation type="submission" date="2015-06" db="UniProtKB">
        <authorList>
            <consortium name="EnsemblMetazoa"/>
        </authorList>
    </citation>
    <scope>IDENTIFICATION</scope>
</reference>
<dbReference type="OrthoDB" id="5867527at2759"/>
<evidence type="ECO:0000313" key="12">
    <source>
        <dbReference type="Proteomes" id="UP000014760"/>
    </source>
</evidence>